<evidence type="ECO:0000313" key="3">
    <source>
        <dbReference type="Proteomes" id="UP000075636"/>
    </source>
</evidence>
<dbReference type="EMBL" id="LHZR01000105">
    <property type="protein sequence ID" value="KXV48202.1"/>
    <property type="molecule type" value="Genomic_DNA"/>
</dbReference>
<dbReference type="PATRIC" id="fig|318683.6.peg.500"/>
<gene>
    <name evidence="2" type="ORF">AD945_08325</name>
</gene>
<feature type="transmembrane region" description="Helical" evidence="1">
    <location>
        <begin position="62"/>
        <end position="83"/>
    </location>
</feature>
<keyword evidence="1" id="KW-1133">Transmembrane helix</keyword>
<sequence length="85" mass="9211">MSEALLLPSEQEFITRGEFSEVRSDVKTLEREMAEVRSMQTSQQTTLNEILATVRRQGSMKAAFIAGGSGIGGGIAGALLHWLSQ</sequence>
<proteinExistence type="predicted"/>
<dbReference type="RefSeq" id="WP_062107962.1">
    <property type="nucleotide sequence ID" value="NZ_LHZR01000105.1"/>
</dbReference>
<evidence type="ECO:0000313" key="2">
    <source>
        <dbReference type="EMBL" id="KXV48202.1"/>
    </source>
</evidence>
<name>A0A149TJK0_9PROT</name>
<dbReference type="AlphaFoldDB" id="A0A149TJK0"/>
<dbReference type="Proteomes" id="UP000075636">
    <property type="component" value="Unassembled WGS sequence"/>
</dbReference>
<evidence type="ECO:0000256" key="1">
    <source>
        <dbReference type="SAM" id="Phobius"/>
    </source>
</evidence>
<dbReference type="OrthoDB" id="7282234at2"/>
<keyword evidence="1" id="KW-0472">Membrane</keyword>
<accession>A0A149TJK0</accession>
<organism evidence="2 3">
    <name type="scientific">Gluconobacter albidus</name>
    <dbReference type="NCBI Taxonomy" id="318683"/>
    <lineage>
        <taxon>Bacteria</taxon>
        <taxon>Pseudomonadati</taxon>
        <taxon>Pseudomonadota</taxon>
        <taxon>Alphaproteobacteria</taxon>
        <taxon>Acetobacterales</taxon>
        <taxon>Acetobacteraceae</taxon>
        <taxon>Gluconobacter</taxon>
    </lineage>
</organism>
<comment type="caution">
    <text evidence="2">The sequence shown here is derived from an EMBL/GenBank/DDBJ whole genome shotgun (WGS) entry which is preliminary data.</text>
</comment>
<keyword evidence="1" id="KW-0812">Transmembrane</keyword>
<protein>
    <submittedName>
        <fullName evidence="2">Uncharacterized protein</fullName>
    </submittedName>
</protein>
<reference evidence="2 3" key="1">
    <citation type="submission" date="2015-06" db="EMBL/GenBank/DDBJ databases">
        <title>Improved classification and identification of acetic acid bacteria using matrix-assisted laser desorption/ionization time-of-flight mass spectrometry; Gluconobacter nephelii and Gluconobacter uchimurae are later heterotypic synonyms of Gluconobacter japonicus and Gluconobacter oxydans, respectively.</title>
        <authorList>
            <person name="Li L."/>
            <person name="Cleenwerck I."/>
            <person name="De Vuyst L."/>
            <person name="Vandamme P."/>
        </authorList>
    </citation>
    <scope>NUCLEOTIDE SEQUENCE [LARGE SCALE GENOMIC DNA]</scope>
    <source>
        <strain evidence="2 3">LMG 1768</strain>
    </source>
</reference>